<keyword evidence="2" id="KW-1133">Transmembrane helix</keyword>
<feature type="transmembrane region" description="Helical" evidence="2">
    <location>
        <begin position="133"/>
        <end position="157"/>
    </location>
</feature>
<dbReference type="EMBL" id="CP002628">
    <property type="protein sequence ID" value="AEB07807.1"/>
    <property type="molecule type" value="Genomic_DNA"/>
</dbReference>
<feature type="region of interest" description="Disordered" evidence="1">
    <location>
        <begin position="33"/>
        <end position="102"/>
    </location>
</feature>
<dbReference type="KEGG" id="cgo:Corgl_1711"/>
<dbReference type="HOGENOM" id="CLU_554036_0_0_11"/>
<organism evidence="4 5">
    <name type="scientific">Coriobacterium glomerans (strain ATCC 49209 / DSM 20642 / JCM 10262 / PW2)</name>
    <dbReference type="NCBI Taxonomy" id="700015"/>
    <lineage>
        <taxon>Bacteria</taxon>
        <taxon>Bacillati</taxon>
        <taxon>Actinomycetota</taxon>
        <taxon>Coriobacteriia</taxon>
        <taxon>Coriobacteriales</taxon>
        <taxon>Coriobacteriaceae</taxon>
        <taxon>Coriobacterium</taxon>
    </lineage>
</organism>
<evidence type="ECO:0000313" key="5">
    <source>
        <dbReference type="Proteomes" id="UP000006851"/>
    </source>
</evidence>
<evidence type="ECO:0000256" key="1">
    <source>
        <dbReference type="SAM" id="MobiDB-lite"/>
    </source>
</evidence>
<feature type="compositionally biased region" description="Polar residues" evidence="1">
    <location>
        <begin position="37"/>
        <end position="48"/>
    </location>
</feature>
<feature type="compositionally biased region" description="Polar residues" evidence="1">
    <location>
        <begin position="88"/>
        <end position="102"/>
    </location>
</feature>
<feature type="domain" description="Zinc-ribbon" evidence="3">
    <location>
        <begin position="5"/>
        <end position="26"/>
    </location>
</feature>
<dbReference type="InterPro" id="IPR026870">
    <property type="entry name" value="Zinc_ribbon_dom"/>
</dbReference>
<protein>
    <recommendedName>
        <fullName evidence="3">Zinc-ribbon domain-containing protein</fullName>
    </recommendedName>
</protein>
<evidence type="ECO:0000256" key="2">
    <source>
        <dbReference type="SAM" id="Phobius"/>
    </source>
</evidence>
<dbReference type="AlphaFoldDB" id="F2NB56"/>
<evidence type="ECO:0000259" key="3">
    <source>
        <dbReference type="Pfam" id="PF13240"/>
    </source>
</evidence>
<keyword evidence="5" id="KW-1185">Reference proteome</keyword>
<dbReference type="eggNOG" id="ENOG502ZVAY">
    <property type="taxonomic scope" value="Bacteria"/>
</dbReference>
<name>F2NB56_CORGP</name>
<dbReference type="Proteomes" id="UP000006851">
    <property type="component" value="Chromosome"/>
</dbReference>
<proteinExistence type="predicted"/>
<dbReference type="STRING" id="700015.Corgl_1711"/>
<accession>F2NB56</accession>
<feature type="compositionally biased region" description="Low complexity" evidence="1">
    <location>
        <begin position="57"/>
        <end position="73"/>
    </location>
</feature>
<sequence>MHVMYCVKCGGELSDDDAFCPACGQEIDKIESERSASDSCRVSASIPKTTPEPEPEPTTLLQSQAASPAVSAVARHDTDTHRAAAKISSAQSVAPAPSTTKASPITATVLPRSAMMSSEAPSGDRPKHSRKTILITVIVAIVVLGLVAGGAWCYLGWRHQQDAAADEKAYADAHRIYDVNLKITADGLDTSEGSKIPVQVSGTDFEGNKVEKIYYVASDGSGISLMCGRYDLSIAASPISADGMIFNSNDVAVHATVGKNGTFDVEGSFTLSPIEADQVSAAQINEAYLAAKEGGAASEKDAATLRDAATRRREDAIRKKRADADAEAKRVAEERAASVHFSTSRFSFDIPDYWKDRVTVSIDEDCAHVFSKKYPEREIMAIVVSDGGNLKSGSQMIEPPAVDIGGGRYAQVQATDWAIKIAEANISHSKRADDFFSLDEANELTDLQTGGGVGYISVLRALNTSDGNPDSKLLSRLSAFISDTVPRTIKSN</sequence>
<evidence type="ECO:0000313" key="4">
    <source>
        <dbReference type="EMBL" id="AEB07807.1"/>
    </source>
</evidence>
<reference evidence="5" key="1">
    <citation type="journal article" date="2013" name="Stand. Genomic Sci.">
        <title>Complete genome sequence of Coriobacterium glomerans type strain (PW2(T)) from the midgut of Pyrrhocoris apterus L. (red soldier bug).</title>
        <authorList>
            <person name="Stackebrandt E."/>
            <person name="Zeytun A."/>
            <person name="Lapidus A."/>
            <person name="Nolan M."/>
            <person name="Lucas S."/>
            <person name="Hammon N."/>
            <person name="Deshpande S."/>
            <person name="Cheng J.F."/>
            <person name="Tapia R."/>
            <person name="Goodwin L.A."/>
            <person name="Pitluck S."/>
            <person name="Liolios K."/>
            <person name="Pagani I."/>
            <person name="Ivanova N."/>
            <person name="Mavromatis K."/>
            <person name="Mikhailova N."/>
            <person name="Huntemann M."/>
            <person name="Pati A."/>
            <person name="Chen A."/>
            <person name="Palaniappan K."/>
            <person name="Chang Y.J."/>
            <person name="Land M."/>
            <person name="Hauser L."/>
            <person name="Rohde M."/>
            <person name="Pukall R."/>
            <person name="Goker M."/>
            <person name="Detter J.C."/>
            <person name="Woyke T."/>
            <person name="Bristow J."/>
            <person name="Eisen J.A."/>
            <person name="Markowitz V."/>
            <person name="Hugenholtz P."/>
            <person name="Kyrpides N.C."/>
            <person name="Klenk H.P."/>
        </authorList>
    </citation>
    <scope>NUCLEOTIDE SEQUENCE</scope>
    <source>
        <strain evidence="5">ATCC 49209 / DSM 20642 / JCM 10262 / PW2</strain>
    </source>
</reference>
<keyword evidence="2" id="KW-0472">Membrane</keyword>
<dbReference type="Pfam" id="PF13240">
    <property type="entry name" value="Zn_Ribbon_1"/>
    <property type="match status" value="1"/>
</dbReference>
<gene>
    <name evidence="4" type="ordered locus">Corgl_1711</name>
</gene>
<keyword evidence="2" id="KW-0812">Transmembrane</keyword>